<dbReference type="STRING" id="3988.B9SZZ5"/>
<dbReference type="InterPro" id="IPR037766">
    <property type="entry name" value="FHY1"/>
</dbReference>
<dbReference type="GO" id="GO:0051457">
    <property type="term" value="P:maintenance of protein location in nucleus"/>
    <property type="evidence" value="ECO:0000318"/>
    <property type="project" value="GO_Central"/>
</dbReference>
<dbReference type="EMBL" id="EQ974291">
    <property type="protein sequence ID" value="EEF30830.1"/>
    <property type="molecule type" value="Genomic_DNA"/>
</dbReference>
<dbReference type="GO" id="GO:0061608">
    <property type="term" value="F:nuclear import signal receptor activity"/>
    <property type="evidence" value="ECO:0000318"/>
    <property type="project" value="GO_Central"/>
</dbReference>
<sequence>MFDLNKKRKLQAEQLVLPISKHKCWDHRIIYRPPSILEENQEADDLIAHVTQENAERQAIEDVSDPESAKDSNSFVGDSESIMSVHGEAKFETEVSKQWPPLNGPSASSNCGCNNLKETQCSMDDVTPTGGTGKDELPFLAGEHDLYHHYNELHQNLEEATEEFRNHSDYMCSEHGIESIEPCTDNVPDDMLSANEANPNMFILSSGRWTVNQDAQPGTIKPTIDQEFEQYFSMLML</sequence>
<dbReference type="PANTHER" id="PTHR37723:SF1">
    <property type="entry name" value="PROTEIN FAR-RED-ELONGATED HYPOCOTYL 1-LIKE"/>
    <property type="match status" value="1"/>
</dbReference>
<dbReference type="InParanoid" id="B9SZZ5"/>
<feature type="region of interest" description="Disordered" evidence="1">
    <location>
        <begin position="57"/>
        <end position="77"/>
    </location>
</feature>
<evidence type="ECO:0000313" key="2">
    <source>
        <dbReference type="EMBL" id="EEF30830.1"/>
    </source>
</evidence>
<protein>
    <submittedName>
        <fullName evidence="2">Uncharacterized protein</fullName>
    </submittedName>
</protein>
<dbReference type="AlphaFoldDB" id="B9SZZ5"/>
<dbReference type="GO" id="GO:0009416">
    <property type="term" value="P:response to light stimulus"/>
    <property type="evidence" value="ECO:0000318"/>
    <property type="project" value="GO_Central"/>
</dbReference>
<evidence type="ECO:0000313" key="3">
    <source>
        <dbReference type="Proteomes" id="UP000008311"/>
    </source>
</evidence>
<evidence type="ECO:0000256" key="1">
    <source>
        <dbReference type="SAM" id="MobiDB-lite"/>
    </source>
</evidence>
<name>B9SZZ5_RICCO</name>
<organism evidence="2 3">
    <name type="scientific">Ricinus communis</name>
    <name type="common">Castor bean</name>
    <dbReference type="NCBI Taxonomy" id="3988"/>
    <lineage>
        <taxon>Eukaryota</taxon>
        <taxon>Viridiplantae</taxon>
        <taxon>Streptophyta</taxon>
        <taxon>Embryophyta</taxon>
        <taxon>Tracheophyta</taxon>
        <taxon>Spermatophyta</taxon>
        <taxon>Magnoliopsida</taxon>
        <taxon>eudicotyledons</taxon>
        <taxon>Gunneridae</taxon>
        <taxon>Pentapetalae</taxon>
        <taxon>rosids</taxon>
        <taxon>fabids</taxon>
        <taxon>Malpighiales</taxon>
        <taxon>Euphorbiaceae</taxon>
        <taxon>Acalyphoideae</taxon>
        <taxon>Acalypheae</taxon>
        <taxon>Ricinus</taxon>
    </lineage>
</organism>
<proteinExistence type="predicted"/>
<dbReference type="GO" id="GO:0009639">
    <property type="term" value="P:response to red or far red light"/>
    <property type="evidence" value="ECO:0007669"/>
    <property type="project" value="InterPro"/>
</dbReference>
<dbReference type="PANTHER" id="PTHR37723">
    <property type="entry name" value="PROTEIN FAR-RED ELONGATED HYPOCOTYL 1"/>
    <property type="match status" value="1"/>
</dbReference>
<dbReference type="GO" id="GO:0016607">
    <property type="term" value="C:nuclear speck"/>
    <property type="evidence" value="ECO:0000318"/>
    <property type="project" value="GO_Central"/>
</dbReference>
<accession>B9SZZ5</accession>
<dbReference type="Proteomes" id="UP000008311">
    <property type="component" value="Unassembled WGS sequence"/>
</dbReference>
<dbReference type="GO" id="GO:0005737">
    <property type="term" value="C:cytoplasm"/>
    <property type="evidence" value="ECO:0000318"/>
    <property type="project" value="GO_Central"/>
</dbReference>
<dbReference type="FunCoup" id="B9SZZ5">
    <property type="interactions" value="33"/>
</dbReference>
<dbReference type="eggNOG" id="ENOG502S4AF">
    <property type="taxonomic scope" value="Eukaryota"/>
</dbReference>
<gene>
    <name evidence="2" type="ORF">RCOM_0452240</name>
</gene>
<reference evidence="3" key="1">
    <citation type="journal article" date="2010" name="Nat. Biotechnol.">
        <title>Draft genome sequence of the oilseed species Ricinus communis.</title>
        <authorList>
            <person name="Chan A.P."/>
            <person name="Crabtree J."/>
            <person name="Zhao Q."/>
            <person name="Lorenzi H."/>
            <person name="Orvis J."/>
            <person name="Puiu D."/>
            <person name="Melake-Berhan A."/>
            <person name="Jones K.M."/>
            <person name="Redman J."/>
            <person name="Chen G."/>
            <person name="Cahoon E.B."/>
            <person name="Gedil M."/>
            <person name="Stanke M."/>
            <person name="Haas B.J."/>
            <person name="Wortman J.R."/>
            <person name="Fraser-Liggett C.M."/>
            <person name="Ravel J."/>
            <person name="Rabinowicz P.D."/>
        </authorList>
    </citation>
    <scope>NUCLEOTIDE SEQUENCE [LARGE SCALE GENOMIC DNA]</scope>
    <source>
        <strain evidence="3">cv. Hale</strain>
    </source>
</reference>
<keyword evidence="3" id="KW-1185">Reference proteome</keyword>